<evidence type="ECO:0000256" key="1">
    <source>
        <dbReference type="ARBA" id="ARBA00006987"/>
    </source>
</evidence>
<comment type="similarity">
    <text evidence="1">Belongs to the UPF0065 (bug) family.</text>
</comment>
<dbReference type="PANTHER" id="PTHR42928">
    <property type="entry name" value="TRICARBOXYLATE-BINDING PROTEIN"/>
    <property type="match status" value="1"/>
</dbReference>
<proteinExistence type="inferred from homology"/>
<evidence type="ECO:0000256" key="2">
    <source>
        <dbReference type="SAM" id="SignalP"/>
    </source>
</evidence>
<dbReference type="PANTHER" id="PTHR42928:SF5">
    <property type="entry name" value="BLR1237 PROTEIN"/>
    <property type="match status" value="1"/>
</dbReference>
<sequence>MKRRDLCQALACLAVVSASGMAFANPSPETFQAKRPLRLIAPSSPGGILDLTSRLLGKTLSEQLGQPVVVENLPGAGGVIGMQAMLRAEPDGHTLVMGSLGPNAANYALHDKLPYKFEDFAPVAHVLTMPDVVVVNPKLPVKTIAELTAYARTRPNGLSMAVSTSGSSGHLAGDLLKQRAGITAVDVIYRGASPALSDLVAGQVDFMVDNLITALPLVRAGKLRAIAVTTSQRAPELPDTPTVAESGHRDFDVSVWLGLFVSSRTPPAVVQALNAAVNKALADPALREKLAQQGGTAAGGSTRQFDSFVRAEKARWGQVIKDGNIKPE</sequence>
<evidence type="ECO:0000313" key="3">
    <source>
        <dbReference type="EMBL" id="AQV97429.1"/>
    </source>
</evidence>
<name>A0A1U9UXY6_CUPNE</name>
<dbReference type="RefSeq" id="WP_078199799.1">
    <property type="nucleotide sequence ID" value="NZ_CP017758.1"/>
</dbReference>
<dbReference type="Pfam" id="PF03401">
    <property type="entry name" value="TctC"/>
    <property type="match status" value="1"/>
</dbReference>
<dbReference type="InterPro" id="IPR042100">
    <property type="entry name" value="Bug_dom1"/>
</dbReference>
<organism evidence="3 4">
    <name type="scientific">Cupriavidus necator</name>
    <name type="common">Alcaligenes eutrophus</name>
    <name type="synonym">Ralstonia eutropha</name>
    <dbReference type="NCBI Taxonomy" id="106590"/>
    <lineage>
        <taxon>Bacteria</taxon>
        <taxon>Pseudomonadati</taxon>
        <taxon>Pseudomonadota</taxon>
        <taxon>Betaproteobacteria</taxon>
        <taxon>Burkholderiales</taxon>
        <taxon>Burkholderiaceae</taxon>
        <taxon>Cupriavidus</taxon>
    </lineage>
</organism>
<evidence type="ECO:0000313" key="4">
    <source>
        <dbReference type="Proteomes" id="UP000189627"/>
    </source>
</evidence>
<dbReference type="OrthoDB" id="8893315at2"/>
<feature type="chain" id="PRO_5012188818" evidence="2">
    <location>
        <begin position="25"/>
        <end position="328"/>
    </location>
</feature>
<dbReference type="CDD" id="cd07012">
    <property type="entry name" value="PBP2_Bug_TTT"/>
    <property type="match status" value="1"/>
</dbReference>
<keyword evidence="2" id="KW-0732">Signal</keyword>
<dbReference type="Gene3D" id="3.40.190.10">
    <property type="entry name" value="Periplasmic binding protein-like II"/>
    <property type="match status" value="1"/>
</dbReference>
<dbReference type="Gene3D" id="3.40.190.150">
    <property type="entry name" value="Bordetella uptake gene, domain 1"/>
    <property type="match status" value="1"/>
</dbReference>
<dbReference type="KEGG" id="cuh:BJN34_26560"/>
<accession>A0A1U9UXY6</accession>
<dbReference type="InterPro" id="IPR005064">
    <property type="entry name" value="BUG"/>
</dbReference>
<protein>
    <submittedName>
        <fullName evidence="3">ABC transporter substrate-binding protein</fullName>
    </submittedName>
</protein>
<gene>
    <name evidence="3" type="ORF">BJN34_26560</name>
</gene>
<reference evidence="4" key="1">
    <citation type="submission" date="2017-02" db="EMBL/GenBank/DDBJ databases">
        <title>Complete genome sequence of Cupriavidus necator strain NH9, a 3-chlorobenzoate degrader.</title>
        <authorList>
            <person name="Moriuchi R."/>
            <person name="Dohra H."/>
            <person name="Ogawa N."/>
        </authorList>
    </citation>
    <scope>NUCLEOTIDE SEQUENCE [LARGE SCALE GENOMIC DNA]</scope>
    <source>
        <strain evidence="4">NH9</strain>
    </source>
</reference>
<feature type="signal peptide" evidence="2">
    <location>
        <begin position="1"/>
        <end position="24"/>
    </location>
</feature>
<dbReference type="Proteomes" id="UP000189627">
    <property type="component" value="Chromosome 2"/>
</dbReference>
<dbReference type="AlphaFoldDB" id="A0A1U9UXY6"/>
<dbReference type="PIRSF" id="PIRSF017082">
    <property type="entry name" value="YflP"/>
    <property type="match status" value="1"/>
</dbReference>
<dbReference type="EMBL" id="CP017758">
    <property type="protein sequence ID" value="AQV97429.1"/>
    <property type="molecule type" value="Genomic_DNA"/>
</dbReference>
<dbReference type="SUPFAM" id="SSF53850">
    <property type="entry name" value="Periplasmic binding protein-like II"/>
    <property type="match status" value="1"/>
</dbReference>